<evidence type="ECO:0000256" key="3">
    <source>
        <dbReference type="ARBA" id="ARBA00023163"/>
    </source>
</evidence>
<protein>
    <submittedName>
        <fullName evidence="6">TetR family transcriptional regulator</fullName>
    </submittedName>
</protein>
<dbReference type="InterPro" id="IPR011075">
    <property type="entry name" value="TetR_C"/>
</dbReference>
<organism evidence="6 7">
    <name type="scientific">Nonlabens dokdonensis</name>
    <dbReference type="NCBI Taxonomy" id="328515"/>
    <lineage>
        <taxon>Bacteria</taxon>
        <taxon>Pseudomonadati</taxon>
        <taxon>Bacteroidota</taxon>
        <taxon>Flavobacteriia</taxon>
        <taxon>Flavobacteriales</taxon>
        <taxon>Flavobacteriaceae</taxon>
        <taxon>Nonlabens</taxon>
    </lineage>
</organism>
<name>A0ABX5Q328_9FLAO</name>
<dbReference type="InterPro" id="IPR001647">
    <property type="entry name" value="HTH_TetR"/>
</dbReference>
<proteinExistence type="predicted"/>
<accession>A0ABX5Q328</accession>
<dbReference type="Proteomes" id="UP000248584">
    <property type="component" value="Unassembled WGS sequence"/>
</dbReference>
<dbReference type="SUPFAM" id="SSF46689">
    <property type="entry name" value="Homeodomain-like"/>
    <property type="match status" value="1"/>
</dbReference>
<reference evidence="6 7" key="1">
    <citation type="submission" date="2018-06" db="EMBL/GenBank/DDBJ databases">
        <title>Genomic Encyclopedia of Archaeal and Bacterial Type Strains, Phase II (KMG-II): from individual species to whole genera.</title>
        <authorList>
            <person name="Goeker M."/>
        </authorList>
    </citation>
    <scope>NUCLEOTIDE SEQUENCE [LARGE SCALE GENOMIC DNA]</scope>
    <source>
        <strain evidence="6 7">DSM 17205</strain>
    </source>
</reference>
<sequence>MPRIETFNREQVLQNAMQVFWERGYNATSMQDLVDATRLNRSSIYNSFGGKMELYQASLNKYLEDTQSQFAPILNSDKNPLDKIRSIFESFLSEIYHDSRGCMSMNCKSEMSSNEDLRKWLEITQEQTLTMFQQLIQEGQNQGDINKNQSCRVYAWHVFNSFQGFRMTGILEKQTGVLKSIIDNSLSILK</sequence>
<dbReference type="SUPFAM" id="SSF48498">
    <property type="entry name" value="Tetracyclin repressor-like, C-terminal domain"/>
    <property type="match status" value="1"/>
</dbReference>
<evidence type="ECO:0000256" key="4">
    <source>
        <dbReference type="PROSITE-ProRule" id="PRU00335"/>
    </source>
</evidence>
<dbReference type="RefSeq" id="WP_015362196.1">
    <property type="nucleotide sequence ID" value="NZ_QKZR01000001.1"/>
</dbReference>
<keyword evidence="7" id="KW-1185">Reference proteome</keyword>
<dbReference type="Pfam" id="PF00440">
    <property type="entry name" value="TetR_N"/>
    <property type="match status" value="1"/>
</dbReference>
<feature type="DNA-binding region" description="H-T-H motif" evidence="4">
    <location>
        <begin position="29"/>
        <end position="48"/>
    </location>
</feature>
<evidence type="ECO:0000259" key="5">
    <source>
        <dbReference type="PROSITE" id="PS50977"/>
    </source>
</evidence>
<evidence type="ECO:0000256" key="2">
    <source>
        <dbReference type="ARBA" id="ARBA00023125"/>
    </source>
</evidence>
<gene>
    <name evidence="6" type="ORF">LX97_01357</name>
</gene>
<evidence type="ECO:0000313" key="6">
    <source>
        <dbReference type="EMBL" id="PZX44346.1"/>
    </source>
</evidence>
<dbReference type="Pfam" id="PF16925">
    <property type="entry name" value="TetR_C_13"/>
    <property type="match status" value="1"/>
</dbReference>
<dbReference type="InterPro" id="IPR036271">
    <property type="entry name" value="Tet_transcr_reg_TetR-rel_C_sf"/>
</dbReference>
<dbReference type="EMBL" id="QKZR01000001">
    <property type="protein sequence ID" value="PZX44346.1"/>
    <property type="molecule type" value="Genomic_DNA"/>
</dbReference>
<feature type="domain" description="HTH tetR-type" evidence="5">
    <location>
        <begin position="6"/>
        <end position="66"/>
    </location>
</feature>
<keyword evidence="3" id="KW-0804">Transcription</keyword>
<dbReference type="PROSITE" id="PS50977">
    <property type="entry name" value="HTH_TETR_2"/>
    <property type="match status" value="1"/>
</dbReference>
<evidence type="ECO:0000256" key="1">
    <source>
        <dbReference type="ARBA" id="ARBA00023015"/>
    </source>
</evidence>
<keyword evidence="1" id="KW-0805">Transcription regulation</keyword>
<dbReference type="PANTHER" id="PTHR47506:SF8">
    <property type="entry name" value="REPRESSOR OF PUTATIVE XENOBIOTIC REDUCTASE TETR FAMILY-RELATED"/>
    <property type="match status" value="1"/>
</dbReference>
<dbReference type="PANTHER" id="PTHR47506">
    <property type="entry name" value="TRANSCRIPTIONAL REGULATORY PROTEIN"/>
    <property type="match status" value="1"/>
</dbReference>
<evidence type="ECO:0000313" key="7">
    <source>
        <dbReference type="Proteomes" id="UP000248584"/>
    </source>
</evidence>
<comment type="caution">
    <text evidence="6">The sequence shown here is derived from an EMBL/GenBank/DDBJ whole genome shotgun (WGS) entry which is preliminary data.</text>
</comment>
<dbReference type="Gene3D" id="1.10.357.10">
    <property type="entry name" value="Tetracycline Repressor, domain 2"/>
    <property type="match status" value="1"/>
</dbReference>
<keyword evidence="2 4" id="KW-0238">DNA-binding</keyword>
<dbReference type="InterPro" id="IPR009057">
    <property type="entry name" value="Homeodomain-like_sf"/>
</dbReference>